<name>A0A5C6DUC7_9BACT</name>
<keyword evidence="2 5" id="KW-0812">Transmembrane</keyword>
<dbReference type="Gene3D" id="3.40.50.410">
    <property type="entry name" value="von Willebrand factor, type A domain"/>
    <property type="match status" value="1"/>
</dbReference>
<dbReference type="PROSITE" id="PS50234">
    <property type="entry name" value="VWFA"/>
    <property type="match status" value="1"/>
</dbReference>
<dbReference type="Proteomes" id="UP000315471">
    <property type="component" value="Unassembled WGS sequence"/>
</dbReference>
<evidence type="ECO:0000313" key="7">
    <source>
        <dbReference type="EMBL" id="TWU40318.1"/>
    </source>
</evidence>
<evidence type="ECO:0000256" key="1">
    <source>
        <dbReference type="ARBA" id="ARBA00022475"/>
    </source>
</evidence>
<dbReference type="InterPro" id="IPR024163">
    <property type="entry name" value="Aerotolerance_reg_N"/>
</dbReference>
<keyword evidence="3 5" id="KW-1133">Transmembrane helix</keyword>
<dbReference type="SMART" id="SM00327">
    <property type="entry name" value="VWA"/>
    <property type="match status" value="1"/>
</dbReference>
<dbReference type="AlphaFoldDB" id="A0A5C6DUC7"/>
<dbReference type="OrthoDB" id="6206554at2"/>
<organism evidence="7 8">
    <name type="scientific">Novipirellula aureliae</name>
    <dbReference type="NCBI Taxonomy" id="2527966"/>
    <lineage>
        <taxon>Bacteria</taxon>
        <taxon>Pseudomonadati</taxon>
        <taxon>Planctomycetota</taxon>
        <taxon>Planctomycetia</taxon>
        <taxon>Pirellulales</taxon>
        <taxon>Pirellulaceae</taxon>
        <taxon>Novipirellula</taxon>
    </lineage>
</organism>
<dbReference type="PANTHER" id="PTHR22550:SF5">
    <property type="entry name" value="LEUCINE ZIPPER PROTEIN 4"/>
    <property type="match status" value="1"/>
</dbReference>
<dbReference type="Pfam" id="PF07584">
    <property type="entry name" value="BatA"/>
    <property type="match status" value="1"/>
</dbReference>
<evidence type="ECO:0000256" key="5">
    <source>
        <dbReference type="SAM" id="Phobius"/>
    </source>
</evidence>
<feature type="transmembrane region" description="Helical" evidence="5">
    <location>
        <begin position="47"/>
        <end position="67"/>
    </location>
</feature>
<accession>A0A5C6DUC7</accession>
<dbReference type="SUPFAM" id="SSF53300">
    <property type="entry name" value="vWA-like"/>
    <property type="match status" value="1"/>
</dbReference>
<feature type="transmembrane region" description="Helical" evidence="5">
    <location>
        <begin position="316"/>
        <end position="339"/>
    </location>
</feature>
<dbReference type="Pfam" id="PF13519">
    <property type="entry name" value="VWA_2"/>
    <property type="match status" value="1"/>
</dbReference>
<dbReference type="RefSeq" id="WP_146600902.1">
    <property type="nucleotide sequence ID" value="NZ_SJPY01000005.1"/>
</dbReference>
<sequence>MSFAYAWLLLLTPIPIALTLLWRHQRGSLSVPSLKQWDDSNRGRARYLWIPPTLRVVGFTLLLIALARPQAGSTHSMQVSEGIAIELLVDVSSSMSMEMRFAEGASRSRIDVAKELVERFIAGDGNELHGREGDLLGLITFARYADTRSPLTFGHDALLELVRDLEIQDRPNEDGTGYGDALAIAAARLKQLDDPEIRQMQSLEGEIASRVIILLTDGENNSGQHMPVEAAGLAKEWGCRVYCISLGERPRDFSGQSVESSQLSEAERVLEHISQETGGVFRTAFDYDSLLAVYAEIDQLERSRIATREYSQIAEWFWFPLAAALLILLPALLIEATWLRTVP</sequence>
<keyword evidence="4 5" id="KW-0472">Membrane</keyword>
<evidence type="ECO:0000256" key="3">
    <source>
        <dbReference type="ARBA" id="ARBA00022989"/>
    </source>
</evidence>
<comment type="caution">
    <text evidence="7">The sequence shown here is derived from an EMBL/GenBank/DDBJ whole genome shotgun (WGS) entry which is preliminary data.</text>
</comment>
<dbReference type="InterPro" id="IPR050768">
    <property type="entry name" value="UPF0353/GerABKA_families"/>
</dbReference>
<evidence type="ECO:0000259" key="6">
    <source>
        <dbReference type="PROSITE" id="PS50234"/>
    </source>
</evidence>
<proteinExistence type="predicted"/>
<evidence type="ECO:0000313" key="8">
    <source>
        <dbReference type="Proteomes" id="UP000315471"/>
    </source>
</evidence>
<protein>
    <submittedName>
        <fullName evidence="7">von Willebrand factor type A domain protein</fullName>
    </submittedName>
</protein>
<dbReference type="EMBL" id="SJPY01000005">
    <property type="protein sequence ID" value="TWU40318.1"/>
    <property type="molecule type" value="Genomic_DNA"/>
</dbReference>
<gene>
    <name evidence="7" type="ORF">Q31b_36660</name>
</gene>
<evidence type="ECO:0000256" key="4">
    <source>
        <dbReference type="ARBA" id="ARBA00023136"/>
    </source>
</evidence>
<reference evidence="7 8" key="1">
    <citation type="submission" date="2019-02" db="EMBL/GenBank/DDBJ databases">
        <title>Deep-cultivation of Planctomycetes and their phenomic and genomic characterization uncovers novel biology.</title>
        <authorList>
            <person name="Wiegand S."/>
            <person name="Jogler M."/>
            <person name="Boedeker C."/>
            <person name="Pinto D."/>
            <person name="Vollmers J."/>
            <person name="Rivas-Marin E."/>
            <person name="Kohn T."/>
            <person name="Peeters S.H."/>
            <person name="Heuer A."/>
            <person name="Rast P."/>
            <person name="Oberbeckmann S."/>
            <person name="Bunk B."/>
            <person name="Jeske O."/>
            <person name="Meyerdierks A."/>
            <person name="Storesund J.E."/>
            <person name="Kallscheuer N."/>
            <person name="Luecker S."/>
            <person name="Lage O.M."/>
            <person name="Pohl T."/>
            <person name="Merkel B.J."/>
            <person name="Hornburger P."/>
            <person name="Mueller R.-W."/>
            <person name="Bruemmer F."/>
            <person name="Labrenz M."/>
            <person name="Spormann A.M."/>
            <person name="Op Den Camp H."/>
            <person name="Overmann J."/>
            <person name="Amann R."/>
            <person name="Jetten M.S.M."/>
            <person name="Mascher T."/>
            <person name="Medema M.H."/>
            <person name="Devos D.P."/>
            <person name="Kaster A.-K."/>
            <person name="Ovreas L."/>
            <person name="Rohde M."/>
            <person name="Galperin M.Y."/>
            <person name="Jogler C."/>
        </authorList>
    </citation>
    <scope>NUCLEOTIDE SEQUENCE [LARGE SCALE GENOMIC DNA]</scope>
    <source>
        <strain evidence="7 8">Q31b</strain>
    </source>
</reference>
<evidence type="ECO:0000256" key="2">
    <source>
        <dbReference type="ARBA" id="ARBA00022692"/>
    </source>
</evidence>
<dbReference type="PANTHER" id="PTHR22550">
    <property type="entry name" value="SPORE GERMINATION PROTEIN"/>
    <property type="match status" value="1"/>
</dbReference>
<dbReference type="InterPro" id="IPR002035">
    <property type="entry name" value="VWF_A"/>
</dbReference>
<dbReference type="InterPro" id="IPR036465">
    <property type="entry name" value="vWFA_dom_sf"/>
</dbReference>
<keyword evidence="8" id="KW-1185">Reference proteome</keyword>
<feature type="domain" description="VWFA" evidence="6">
    <location>
        <begin position="84"/>
        <end position="300"/>
    </location>
</feature>
<keyword evidence="1" id="KW-1003">Cell membrane</keyword>